<dbReference type="Pfam" id="PF00078">
    <property type="entry name" value="RVT_1"/>
    <property type="match status" value="1"/>
</dbReference>
<organism evidence="2 3">
    <name type="scientific">Cinchona calisaya</name>
    <dbReference type="NCBI Taxonomy" id="153742"/>
    <lineage>
        <taxon>Eukaryota</taxon>
        <taxon>Viridiplantae</taxon>
        <taxon>Streptophyta</taxon>
        <taxon>Embryophyta</taxon>
        <taxon>Tracheophyta</taxon>
        <taxon>Spermatophyta</taxon>
        <taxon>Magnoliopsida</taxon>
        <taxon>eudicotyledons</taxon>
        <taxon>Gunneridae</taxon>
        <taxon>Pentapetalae</taxon>
        <taxon>asterids</taxon>
        <taxon>lamiids</taxon>
        <taxon>Gentianales</taxon>
        <taxon>Rubiaceae</taxon>
        <taxon>Cinchonoideae</taxon>
        <taxon>Cinchoneae</taxon>
        <taxon>Cinchona</taxon>
    </lineage>
</organism>
<keyword evidence="3" id="KW-1185">Reference proteome</keyword>
<evidence type="ECO:0000259" key="1">
    <source>
        <dbReference type="PROSITE" id="PS50878"/>
    </source>
</evidence>
<name>A0ABD2ZJR2_9GENT</name>
<dbReference type="EMBL" id="JBJUIK010000008">
    <property type="protein sequence ID" value="KAL3519687.1"/>
    <property type="molecule type" value="Genomic_DNA"/>
</dbReference>
<gene>
    <name evidence="2" type="ORF">ACH5RR_017836</name>
</gene>
<accession>A0ABD2ZJR2</accession>
<protein>
    <recommendedName>
        <fullName evidence="1">Reverse transcriptase domain-containing protein</fullName>
    </recommendedName>
</protein>
<proteinExistence type="predicted"/>
<reference evidence="2 3" key="1">
    <citation type="submission" date="2024-11" db="EMBL/GenBank/DDBJ databases">
        <title>A near-complete genome assembly of Cinchona calisaya.</title>
        <authorList>
            <person name="Lian D.C."/>
            <person name="Zhao X.W."/>
            <person name="Wei L."/>
        </authorList>
    </citation>
    <scope>NUCLEOTIDE SEQUENCE [LARGE SCALE GENOMIC DNA]</scope>
    <source>
        <tissue evidence="2">Nenye</tissue>
    </source>
</reference>
<dbReference type="AlphaFoldDB" id="A0ABD2ZJR2"/>
<dbReference type="Proteomes" id="UP001630127">
    <property type="component" value="Unassembled WGS sequence"/>
</dbReference>
<evidence type="ECO:0000313" key="3">
    <source>
        <dbReference type="Proteomes" id="UP001630127"/>
    </source>
</evidence>
<dbReference type="PROSITE" id="PS50878">
    <property type="entry name" value="RT_POL"/>
    <property type="match status" value="1"/>
</dbReference>
<dbReference type="PANTHER" id="PTHR33116">
    <property type="entry name" value="REVERSE TRANSCRIPTASE ZINC-BINDING DOMAIN-CONTAINING PROTEIN-RELATED-RELATED"/>
    <property type="match status" value="1"/>
</dbReference>
<evidence type="ECO:0000313" key="2">
    <source>
        <dbReference type="EMBL" id="KAL3519687.1"/>
    </source>
</evidence>
<feature type="domain" description="Reverse transcriptase" evidence="1">
    <location>
        <begin position="1"/>
        <end position="187"/>
    </location>
</feature>
<dbReference type="InterPro" id="IPR000477">
    <property type="entry name" value="RT_dom"/>
</dbReference>
<dbReference type="PANTHER" id="PTHR33116:SF78">
    <property type="entry name" value="OS12G0587133 PROTEIN"/>
    <property type="match status" value="1"/>
</dbReference>
<comment type="caution">
    <text evidence="2">The sequence shown here is derived from an EMBL/GenBank/DDBJ whole genome shotgun (WGS) entry which is preliminary data.</text>
</comment>
<sequence length="244" mass="28129">MHELLRGYHRADGKARCAIKVDIIKAYDTIRWEFLFLAMKLLKFPHKFLEWVKLCVCTAQFSVNMSVAMVGYFKNERGLSQEDPISPYLFLLVMEVFFMILDNRIKEKGFDFYPKCKEMENSHLIFADDQFLLSTASNRSITLLKDVLNDFAEFSGLRPNFEKSELLTAGVSEYRKQELSQMLGMRLGVLPVRYLGIPLISSRLTIVDCNPLIDKIRARVLGWSSKTLTYGGRLQLVKSVFTSL</sequence>